<reference evidence="1 2" key="1">
    <citation type="submission" date="2020-08" db="EMBL/GenBank/DDBJ databases">
        <title>Genomic Encyclopedia of Type Strains, Phase IV (KMG-IV): sequencing the most valuable type-strain genomes for metagenomic binning, comparative biology and taxonomic classification.</title>
        <authorList>
            <person name="Goeker M."/>
        </authorList>
    </citation>
    <scope>NUCLEOTIDE SEQUENCE [LARGE SCALE GENOMIC DNA]</scope>
    <source>
        <strain evidence="1 2">DSM 106739</strain>
    </source>
</reference>
<evidence type="ECO:0000313" key="2">
    <source>
        <dbReference type="Proteomes" id="UP000561045"/>
    </source>
</evidence>
<dbReference type="Gene3D" id="3.40.190.10">
    <property type="entry name" value="Periplasmic binding protein-like II"/>
    <property type="match status" value="2"/>
</dbReference>
<name>A0A840BLX1_9RHOO</name>
<dbReference type="EMBL" id="JACIET010000001">
    <property type="protein sequence ID" value="MBB4012558.1"/>
    <property type="molecule type" value="Genomic_DNA"/>
</dbReference>
<dbReference type="Proteomes" id="UP000561045">
    <property type="component" value="Unassembled WGS sequence"/>
</dbReference>
<organism evidence="1 2">
    <name type="scientific">Niveibacterium umoris</name>
    <dbReference type="NCBI Taxonomy" id="1193620"/>
    <lineage>
        <taxon>Bacteria</taxon>
        <taxon>Pseudomonadati</taxon>
        <taxon>Pseudomonadota</taxon>
        <taxon>Betaproteobacteria</taxon>
        <taxon>Rhodocyclales</taxon>
        <taxon>Rhodocyclaceae</taxon>
        <taxon>Niveibacterium</taxon>
    </lineage>
</organism>
<accession>A0A840BLX1</accession>
<dbReference type="AlphaFoldDB" id="A0A840BLX1"/>
<dbReference type="RefSeq" id="WP_183634348.1">
    <property type="nucleotide sequence ID" value="NZ_BAABLE010000011.1"/>
</dbReference>
<dbReference type="PANTHER" id="PTHR35936">
    <property type="entry name" value="MEMBRANE-BOUND LYTIC MUREIN TRANSGLYCOSYLASE F"/>
    <property type="match status" value="1"/>
</dbReference>
<dbReference type="SUPFAM" id="SSF53850">
    <property type="entry name" value="Periplasmic binding protein-like II"/>
    <property type="match status" value="1"/>
</dbReference>
<protein>
    <submittedName>
        <fullName evidence="1">ABC-type amino acid transport substrate-binding protein</fullName>
    </submittedName>
</protein>
<sequence length="258" mass="28988">MDRRYWQTLGIFLALVIGASPLRASVAAPPLRMAHIESLRYPLLEVDAQGKVSGGILKELGDRIAVQLGTQAQHISWSRRRAEPAVLSGDADIACYLSPQWSDQARDGLWTVAVLPQIERVVTATGKRLPETAPQDFKDLRIAIMLGYHYPSIQGLFDSREARAVEDTRVENLFRLVMTDRADALITSEAEIEGQFRQFPDQRARFKVGTQPFTVVDTQCLVSPKSHWSLDQFNTALRTLAARGEIERLAHRYGMSMR</sequence>
<proteinExistence type="predicted"/>
<comment type="caution">
    <text evidence="1">The sequence shown here is derived from an EMBL/GenBank/DDBJ whole genome shotgun (WGS) entry which is preliminary data.</text>
</comment>
<gene>
    <name evidence="1" type="ORF">GGR36_001866</name>
</gene>
<dbReference type="PANTHER" id="PTHR35936:SF6">
    <property type="entry name" value="AMINO ACID ABC TRANSPORTER SUBSTRATE-BINDING PAAT FAMILY PROTEIN"/>
    <property type="match status" value="1"/>
</dbReference>
<keyword evidence="2" id="KW-1185">Reference proteome</keyword>
<evidence type="ECO:0000313" key="1">
    <source>
        <dbReference type="EMBL" id="MBB4012558.1"/>
    </source>
</evidence>